<dbReference type="InterPro" id="IPR014030">
    <property type="entry name" value="Ketoacyl_synth_N"/>
</dbReference>
<dbReference type="Gene3D" id="3.40.47.10">
    <property type="match status" value="2"/>
</dbReference>
<evidence type="ECO:0000256" key="1">
    <source>
        <dbReference type="ARBA" id="ARBA00013191"/>
    </source>
</evidence>
<evidence type="ECO:0000313" key="6">
    <source>
        <dbReference type="Proteomes" id="UP000593560"/>
    </source>
</evidence>
<dbReference type="PANTHER" id="PTHR11712">
    <property type="entry name" value="POLYKETIDE SYNTHASE-RELATED"/>
    <property type="match status" value="1"/>
</dbReference>
<evidence type="ECO:0000256" key="2">
    <source>
        <dbReference type="ARBA" id="ARBA00022679"/>
    </source>
</evidence>
<evidence type="ECO:0000256" key="3">
    <source>
        <dbReference type="SAM" id="Phobius"/>
    </source>
</evidence>
<dbReference type="InterPro" id="IPR018201">
    <property type="entry name" value="Ketoacyl_synth_AS"/>
</dbReference>
<accession>A0A7J9GYX4</accession>
<name>A0A7J9GYX4_9ROSI</name>
<keyword evidence="2" id="KW-0808">Transferase</keyword>
<evidence type="ECO:0000259" key="4">
    <source>
        <dbReference type="Pfam" id="PF00109"/>
    </source>
</evidence>
<dbReference type="PROSITE" id="PS00606">
    <property type="entry name" value="KS3_1"/>
    <property type="match status" value="1"/>
</dbReference>
<dbReference type="EC" id="2.3.1.41" evidence="1"/>
<gene>
    <name evidence="5" type="ORF">Gohar_013091</name>
</gene>
<dbReference type="GO" id="GO:0004315">
    <property type="term" value="F:3-oxoacyl-[acyl-carrier-protein] synthase activity"/>
    <property type="evidence" value="ECO:0007669"/>
    <property type="project" value="UniProtKB-EC"/>
</dbReference>
<feature type="domain" description="Beta-ketoacyl synthase-like N-terminal" evidence="4">
    <location>
        <begin position="41"/>
        <end position="85"/>
    </location>
</feature>
<dbReference type="AlphaFoldDB" id="A0A7J9GYX4"/>
<dbReference type="EMBL" id="JABFAD010000007">
    <property type="protein sequence ID" value="MBA0802821.1"/>
    <property type="molecule type" value="Genomic_DNA"/>
</dbReference>
<organism evidence="5 6">
    <name type="scientific">Gossypium harknessii</name>
    <dbReference type="NCBI Taxonomy" id="34285"/>
    <lineage>
        <taxon>Eukaryota</taxon>
        <taxon>Viridiplantae</taxon>
        <taxon>Streptophyta</taxon>
        <taxon>Embryophyta</taxon>
        <taxon>Tracheophyta</taxon>
        <taxon>Spermatophyta</taxon>
        <taxon>Magnoliopsida</taxon>
        <taxon>eudicotyledons</taxon>
        <taxon>Gunneridae</taxon>
        <taxon>Pentapetalae</taxon>
        <taxon>rosids</taxon>
        <taxon>malvids</taxon>
        <taxon>Malvales</taxon>
        <taxon>Malvaceae</taxon>
        <taxon>Malvoideae</taxon>
        <taxon>Gossypium</taxon>
    </lineage>
</organism>
<keyword evidence="6" id="KW-1185">Reference proteome</keyword>
<dbReference type="Proteomes" id="UP000593560">
    <property type="component" value="Unassembled WGS sequence"/>
</dbReference>
<comment type="caution">
    <text evidence="5">The sequence shown here is derived from an EMBL/GenBank/DDBJ whole genome shotgun (WGS) entry which is preliminary data.</text>
</comment>
<proteinExistence type="predicted"/>
<feature type="domain" description="Beta-ketoacyl synthase-like N-terminal" evidence="4">
    <location>
        <begin position="205"/>
        <end position="342"/>
    </location>
</feature>
<keyword evidence="3" id="KW-0472">Membrane</keyword>
<dbReference type="Pfam" id="PF00109">
    <property type="entry name" value="ketoacyl-synt"/>
    <property type="match status" value="2"/>
</dbReference>
<dbReference type="SUPFAM" id="SSF53901">
    <property type="entry name" value="Thiolase-like"/>
    <property type="match status" value="1"/>
</dbReference>
<keyword evidence="3" id="KW-1133">Transmembrane helix</keyword>
<dbReference type="PANTHER" id="PTHR11712:SF297">
    <property type="entry name" value="3-OXOACYL-[ACYL-CARRIER-PROTEIN] SYNTHASE, MITOCHONDRIAL"/>
    <property type="match status" value="1"/>
</dbReference>
<keyword evidence="3" id="KW-0812">Transmembrane</keyword>
<sequence length="343" mass="37828">MNSVDMARRCWHKLKTTCRFQLSRHFSSSTSLPPPPLSSPRRVVVTGLGLLTPLGCGVGTTWKHLIEGKCGIRAVTTEDLKMNAFDKETLTLTFDQLTSKVAAIVPCGTAPGEFNEDLWFNAKQETWAIKRCEDGTKYIDSSQLRRMFYFASCPGFEYELYSQSKELCLLGKWLGSLSVRLINVQWIFFLILCILLLMILVDQDHRSIARFISYALCAADEALKDAKWAPTDQEQKERTGVSIGGGTGSISDILDAAQMICEKRIRRLSPFFIPRILINMASGHVSMKYGFQGPNHAAVTACATGAHSIGDAMRMVQFGDADVMVAGGTESSIDALSIAGFCK</sequence>
<reference evidence="5 6" key="1">
    <citation type="journal article" date="2019" name="Genome Biol. Evol.">
        <title>Insights into the evolution of the New World diploid cottons (Gossypium, subgenus Houzingenia) based on genome sequencing.</title>
        <authorList>
            <person name="Grover C.E."/>
            <person name="Arick M.A. 2nd"/>
            <person name="Thrash A."/>
            <person name="Conover J.L."/>
            <person name="Sanders W.S."/>
            <person name="Peterson D.G."/>
            <person name="Frelichowski J.E."/>
            <person name="Scheffler J.A."/>
            <person name="Scheffler B.E."/>
            <person name="Wendel J.F."/>
        </authorList>
    </citation>
    <scope>NUCLEOTIDE SEQUENCE [LARGE SCALE GENOMIC DNA]</scope>
    <source>
        <strain evidence="5">0</strain>
        <tissue evidence="5">Leaf</tissue>
    </source>
</reference>
<dbReference type="InterPro" id="IPR016039">
    <property type="entry name" value="Thiolase-like"/>
</dbReference>
<evidence type="ECO:0000313" key="5">
    <source>
        <dbReference type="EMBL" id="MBA0802821.1"/>
    </source>
</evidence>
<protein>
    <recommendedName>
        <fullName evidence="1">beta-ketoacyl-[acyl-carrier-protein] synthase I</fullName>
        <ecNumber evidence="1">2.3.1.41</ecNumber>
    </recommendedName>
</protein>
<dbReference type="GO" id="GO:0006633">
    <property type="term" value="P:fatty acid biosynthetic process"/>
    <property type="evidence" value="ECO:0007669"/>
    <property type="project" value="InterPro"/>
</dbReference>
<dbReference type="OrthoDB" id="5334845at2759"/>
<feature type="transmembrane region" description="Helical" evidence="3">
    <location>
        <begin position="184"/>
        <end position="201"/>
    </location>
</feature>
<dbReference type="InterPro" id="IPR000794">
    <property type="entry name" value="Beta-ketoacyl_synthase"/>
</dbReference>
<dbReference type="GO" id="GO:0005739">
    <property type="term" value="C:mitochondrion"/>
    <property type="evidence" value="ECO:0007669"/>
    <property type="project" value="TreeGrafter"/>
</dbReference>